<dbReference type="EMBL" id="LN614830">
    <property type="protein sequence ID" value="CEG59676.1"/>
    <property type="molecule type" value="Genomic_DNA"/>
</dbReference>
<keyword evidence="5 10" id="KW-0067">ATP-binding</keyword>
<protein>
    <recommendedName>
        <fullName evidence="10 11">UDP-N-acetylmuramoyl-tripeptide--D-alanyl-D-alanine ligase</fullName>
        <ecNumber evidence="10 11">6.3.2.10</ecNumber>
    </recommendedName>
    <alternativeName>
        <fullName evidence="10">D-alanyl-D-alanine-adding enzyme</fullName>
    </alternativeName>
</protein>
<feature type="domain" description="Mur ligase C-terminal" evidence="13">
    <location>
        <begin position="312"/>
        <end position="431"/>
    </location>
</feature>
<evidence type="ECO:0000256" key="3">
    <source>
        <dbReference type="ARBA" id="ARBA00022618"/>
    </source>
</evidence>
<name>A0A098GDW1_LEGMI</name>
<dbReference type="PANTHER" id="PTHR43024">
    <property type="entry name" value="UDP-N-ACETYLMURAMOYL-TRIPEPTIDE--D-ALANYL-D-ALANINE LIGASE"/>
    <property type="match status" value="1"/>
</dbReference>
<evidence type="ECO:0000256" key="11">
    <source>
        <dbReference type="RuleBase" id="RU004136"/>
    </source>
</evidence>
<dbReference type="KEGG" id="tmc:LMI_0316"/>
<evidence type="ECO:0000256" key="7">
    <source>
        <dbReference type="ARBA" id="ARBA00022984"/>
    </source>
</evidence>
<comment type="subcellular location">
    <subcellularLocation>
        <location evidence="10 11">Cytoplasm</location>
    </subcellularLocation>
</comment>
<dbReference type="AlphaFoldDB" id="A0A098GDW1"/>
<evidence type="ECO:0000256" key="9">
    <source>
        <dbReference type="ARBA" id="ARBA00023316"/>
    </source>
</evidence>
<dbReference type="Pfam" id="PF02875">
    <property type="entry name" value="Mur_ligase_C"/>
    <property type="match status" value="1"/>
</dbReference>
<evidence type="ECO:0000256" key="8">
    <source>
        <dbReference type="ARBA" id="ARBA00023306"/>
    </source>
</evidence>
<dbReference type="GO" id="GO:0071555">
    <property type="term" value="P:cell wall organization"/>
    <property type="evidence" value="ECO:0007669"/>
    <property type="project" value="UniProtKB-KW"/>
</dbReference>
<dbReference type="SUPFAM" id="SSF53623">
    <property type="entry name" value="MurD-like peptide ligases, catalytic domain"/>
    <property type="match status" value="1"/>
</dbReference>
<keyword evidence="6 10" id="KW-0133">Cell shape</keyword>
<evidence type="ECO:0000313" key="18">
    <source>
        <dbReference type="Proteomes" id="UP000182998"/>
    </source>
</evidence>
<proteinExistence type="inferred from homology"/>
<reference evidence="15" key="2">
    <citation type="submission" date="2014-09" db="EMBL/GenBank/DDBJ databases">
        <authorList>
            <person name="GOMEZ-VALERO Laura"/>
        </authorList>
    </citation>
    <scope>NUCLEOTIDE SEQUENCE</scope>
    <source>
        <strain evidence="15">ATCC33218</strain>
    </source>
</reference>
<dbReference type="InterPro" id="IPR005863">
    <property type="entry name" value="UDP-N-AcMur_synth"/>
</dbReference>
<evidence type="ECO:0000256" key="2">
    <source>
        <dbReference type="ARBA" id="ARBA00022598"/>
    </source>
</evidence>
<keyword evidence="4 10" id="KW-0547">Nucleotide-binding</keyword>
<keyword evidence="1 10" id="KW-0963">Cytoplasm</keyword>
<dbReference type="GO" id="GO:0047480">
    <property type="term" value="F:UDP-N-acetylmuramoyl-tripeptide-D-alanyl-D-alanine ligase activity"/>
    <property type="evidence" value="ECO:0007669"/>
    <property type="project" value="UniProtKB-UniRule"/>
</dbReference>
<dbReference type="NCBIfam" id="TIGR01143">
    <property type="entry name" value="murF"/>
    <property type="match status" value="1"/>
</dbReference>
<dbReference type="InterPro" id="IPR051046">
    <property type="entry name" value="MurCDEF_CellWall_CoF430Synth"/>
</dbReference>
<dbReference type="GO" id="GO:0009252">
    <property type="term" value="P:peptidoglycan biosynthetic process"/>
    <property type="evidence" value="ECO:0007669"/>
    <property type="project" value="UniProtKB-UniRule"/>
</dbReference>
<dbReference type="HAMAP" id="MF_02019">
    <property type="entry name" value="MurF"/>
    <property type="match status" value="1"/>
</dbReference>
<dbReference type="SUPFAM" id="SSF63418">
    <property type="entry name" value="MurE/MurF N-terminal domain"/>
    <property type="match status" value="1"/>
</dbReference>
<dbReference type="Gene3D" id="3.40.1190.10">
    <property type="entry name" value="Mur-like, catalytic domain"/>
    <property type="match status" value="1"/>
</dbReference>
<evidence type="ECO:0000313" key="15">
    <source>
        <dbReference type="EMBL" id="CEG59676.1"/>
    </source>
</evidence>
<keyword evidence="3 10" id="KW-0132">Cell division</keyword>
<reference evidence="16 18" key="3">
    <citation type="submission" date="2016-10" db="EMBL/GenBank/DDBJ databases">
        <authorList>
            <person name="Varghese N."/>
            <person name="Submissions S."/>
        </authorList>
    </citation>
    <scope>NUCLEOTIDE SEQUENCE [LARGE SCALE GENOMIC DNA]</scope>
    <source>
        <strain evidence="16 18">ATCC 33218</strain>
    </source>
</reference>
<dbReference type="InterPro" id="IPR000713">
    <property type="entry name" value="Mur_ligase_N"/>
</dbReference>
<dbReference type="Pfam" id="PF08245">
    <property type="entry name" value="Mur_ligase_M"/>
    <property type="match status" value="1"/>
</dbReference>
<dbReference type="OrthoDB" id="9801978at2"/>
<dbReference type="EC" id="6.3.2.10" evidence="10 11"/>
<evidence type="ECO:0000259" key="14">
    <source>
        <dbReference type="Pfam" id="PF08245"/>
    </source>
</evidence>
<organism evidence="15 17">
    <name type="scientific">Legionella micdadei</name>
    <name type="common">Tatlockia micdadei</name>
    <dbReference type="NCBI Taxonomy" id="451"/>
    <lineage>
        <taxon>Bacteria</taxon>
        <taxon>Pseudomonadati</taxon>
        <taxon>Pseudomonadota</taxon>
        <taxon>Gammaproteobacteria</taxon>
        <taxon>Legionellales</taxon>
        <taxon>Legionellaceae</taxon>
        <taxon>Legionella</taxon>
    </lineage>
</organism>
<evidence type="ECO:0000256" key="1">
    <source>
        <dbReference type="ARBA" id="ARBA00022490"/>
    </source>
</evidence>
<dbReference type="RefSeq" id="WP_045098227.1">
    <property type="nucleotide sequence ID" value="NZ_FMVN01000002.1"/>
</dbReference>
<evidence type="ECO:0000259" key="12">
    <source>
        <dbReference type="Pfam" id="PF01225"/>
    </source>
</evidence>
<dbReference type="Gene3D" id="3.40.1390.10">
    <property type="entry name" value="MurE/MurF, N-terminal domain"/>
    <property type="match status" value="1"/>
</dbReference>
<dbReference type="SUPFAM" id="SSF53244">
    <property type="entry name" value="MurD-like peptide ligases, peptide-binding domain"/>
    <property type="match status" value="1"/>
</dbReference>
<sequence length="444" mass="48149">MNLNLNNIAELFNSSFTENPFITGVSIDSREVTPGDLFIALNGENFDGHDFIKDAVAQGAVAVICNRADNQVTVPQIVVADTQQALAKLATHYRLAIHCPVIALTGSNGKTTVKEMISSILPKPSHATPGNLNNHIGAPLSVLQLRPEHRYAVFELGANHLREIAYTVAIVKPQVALVNNIAPAHIGEFGSIDGVARTKGEIYQGLSEGGTAVVNDDDSYAHFWDEWLTDKKVLRFSLTKPVDVYAREIAFNDTGCATFTLVLPIGEAQVSLQVPGEHSVRNALAAATCCYAIGISLADILEGLKHFRGVAGRMTFLDGKNDAVIIDDTYNANLRSVLAAIEVLAKRQGRRILALGDMGELGAWTKQHHEEIGHVARERGIDLLMTCGVHSEHSAKAFGPTAQHYKNQEELAQDLLPKLDKDTTVLVKGSRSSAMEKVVQQLLR</sequence>
<evidence type="ECO:0000256" key="10">
    <source>
        <dbReference type="HAMAP-Rule" id="MF_02019"/>
    </source>
</evidence>
<feature type="binding site" evidence="10">
    <location>
        <begin position="106"/>
        <end position="112"/>
    </location>
    <ligand>
        <name>ATP</name>
        <dbReference type="ChEBI" id="CHEBI:30616"/>
    </ligand>
</feature>
<dbReference type="GO" id="GO:0005737">
    <property type="term" value="C:cytoplasm"/>
    <property type="evidence" value="ECO:0007669"/>
    <property type="project" value="UniProtKB-SubCell"/>
</dbReference>
<dbReference type="GO" id="GO:0008360">
    <property type="term" value="P:regulation of cell shape"/>
    <property type="evidence" value="ECO:0007669"/>
    <property type="project" value="UniProtKB-KW"/>
</dbReference>
<keyword evidence="18" id="KW-1185">Reference proteome</keyword>
<evidence type="ECO:0000256" key="5">
    <source>
        <dbReference type="ARBA" id="ARBA00022840"/>
    </source>
</evidence>
<comment type="similarity">
    <text evidence="10">Belongs to the MurCDEF family. MurF subfamily.</text>
</comment>
<evidence type="ECO:0000256" key="6">
    <source>
        <dbReference type="ARBA" id="ARBA00022960"/>
    </source>
</evidence>
<dbReference type="Gene3D" id="3.90.190.20">
    <property type="entry name" value="Mur ligase, C-terminal domain"/>
    <property type="match status" value="1"/>
</dbReference>
<dbReference type="Proteomes" id="UP000032414">
    <property type="component" value="Chromosome I"/>
</dbReference>
<comment type="function">
    <text evidence="10 11">Involved in cell wall formation. Catalyzes the final step in the synthesis of UDP-N-acetylmuramoyl-pentapeptide, the precursor of murein.</text>
</comment>
<dbReference type="InterPro" id="IPR036565">
    <property type="entry name" value="Mur-like_cat_sf"/>
</dbReference>
<keyword evidence="9 10" id="KW-0961">Cell wall biogenesis/degradation</keyword>
<feature type="domain" description="Mur ligase central" evidence="14">
    <location>
        <begin position="105"/>
        <end position="289"/>
    </location>
</feature>
<feature type="domain" description="Mur ligase N-terminal catalytic" evidence="12">
    <location>
        <begin position="22"/>
        <end position="94"/>
    </location>
</feature>
<evidence type="ECO:0000256" key="4">
    <source>
        <dbReference type="ARBA" id="ARBA00022741"/>
    </source>
</evidence>
<keyword evidence="8 10" id="KW-0131">Cell cycle</keyword>
<dbReference type="PANTHER" id="PTHR43024:SF1">
    <property type="entry name" value="UDP-N-ACETYLMURAMOYL-TRIPEPTIDE--D-ALANYL-D-ALANINE LIGASE"/>
    <property type="match status" value="1"/>
</dbReference>
<dbReference type="UniPathway" id="UPA00219"/>
<dbReference type="Pfam" id="PF01225">
    <property type="entry name" value="Mur_ligase"/>
    <property type="match status" value="1"/>
</dbReference>
<dbReference type="InterPro" id="IPR004101">
    <property type="entry name" value="Mur_ligase_C"/>
</dbReference>
<dbReference type="HOGENOM" id="CLU_031507_4_0_6"/>
<dbReference type="Proteomes" id="UP000182998">
    <property type="component" value="Unassembled WGS sequence"/>
</dbReference>
<keyword evidence="7 10" id="KW-0573">Peptidoglycan synthesis</keyword>
<dbReference type="GO" id="GO:0051301">
    <property type="term" value="P:cell division"/>
    <property type="evidence" value="ECO:0007669"/>
    <property type="project" value="UniProtKB-KW"/>
</dbReference>
<comment type="catalytic activity">
    <reaction evidence="10 11">
        <text>D-alanyl-D-alanine + UDP-N-acetyl-alpha-D-muramoyl-L-alanyl-gamma-D-glutamyl-meso-2,6-diaminopimelate + ATP = UDP-N-acetyl-alpha-D-muramoyl-L-alanyl-gamma-D-glutamyl-meso-2,6-diaminopimeloyl-D-alanyl-D-alanine + ADP + phosphate + H(+)</text>
        <dbReference type="Rhea" id="RHEA:28374"/>
        <dbReference type="ChEBI" id="CHEBI:15378"/>
        <dbReference type="ChEBI" id="CHEBI:30616"/>
        <dbReference type="ChEBI" id="CHEBI:43474"/>
        <dbReference type="ChEBI" id="CHEBI:57822"/>
        <dbReference type="ChEBI" id="CHEBI:61386"/>
        <dbReference type="ChEBI" id="CHEBI:83905"/>
        <dbReference type="ChEBI" id="CHEBI:456216"/>
        <dbReference type="EC" id="6.3.2.10"/>
    </reaction>
</comment>
<dbReference type="EMBL" id="FMVN01000002">
    <property type="protein sequence ID" value="SCX97095.1"/>
    <property type="molecule type" value="Genomic_DNA"/>
</dbReference>
<evidence type="ECO:0000313" key="17">
    <source>
        <dbReference type="Proteomes" id="UP000032414"/>
    </source>
</evidence>
<dbReference type="PATRIC" id="fig|451.8.peg.528"/>
<keyword evidence="2 10" id="KW-0436">Ligase</keyword>
<reference evidence="17" key="1">
    <citation type="submission" date="2014-09" db="EMBL/GenBank/DDBJ databases">
        <authorList>
            <person name="Gomez-Valero L."/>
        </authorList>
    </citation>
    <scope>NUCLEOTIDE SEQUENCE [LARGE SCALE GENOMIC DNA]</scope>
    <source>
        <strain evidence="17">ATCC33218</strain>
    </source>
</reference>
<dbReference type="GO" id="GO:0005524">
    <property type="term" value="F:ATP binding"/>
    <property type="evidence" value="ECO:0007669"/>
    <property type="project" value="UniProtKB-UniRule"/>
</dbReference>
<dbReference type="InterPro" id="IPR013221">
    <property type="entry name" value="Mur_ligase_cen"/>
</dbReference>
<evidence type="ECO:0000259" key="13">
    <source>
        <dbReference type="Pfam" id="PF02875"/>
    </source>
</evidence>
<dbReference type="InterPro" id="IPR035911">
    <property type="entry name" value="MurE/MurF_N"/>
</dbReference>
<accession>A0A098GDW1</accession>
<dbReference type="STRING" id="451.B6N58_01515"/>
<evidence type="ECO:0000313" key="16">
    <source>
        <dbReference type="EMBL" id="SCX97095.1"/>
    </source>
</evidence>
<dbReference type="InterPro" id="IPR036615">
    <property type="entry name" value="Mur_ligase_C_dom_sf"/>
</dbReference>
<gene>
    <name evidence="10 15" type="primary">murF</name>
    <name evidence="15" type="ORF">LMI_0316</name>
    <name evidence="16" type="ORF">SAMN02982997_00547</name>
</gene>
<comment type="pathway">
    <text evidence="10 11">Cell wall biogenesis; peptidoglycan biosynthesis.</text>
</comment>